<dbReference type="SUPFAM" id="SSF57302">
    <property type="entry name" value="Snake toxin-like"/>
    <property type="match status" value="1"/>
</dbReference>
<dbReference type="FunFam" id="3.30.200.20:FF:000094">
    <property type="entry name" value="Serine/threonine-protein kinase receptor"/>
    <property type="match status" value="1"/>
</dbReference>
<accession>A0AAV2H7C3</accession>
<feature type="signal peptide" evidence="14">
    <location>
        <begin position="1"/>
        <end position="26"/>
    </location>
</feature>
<evidence type="ECO:0000256" key="3">
    <source>
        <dbReference type="ARBA" id="ARBA00022527"/>
    </source>
</evidence>
<keyword evidence="3 13" id="KW-0723">Serine/threonine-protein kinase</keyword>
<dbReference type="Gene3D" id="1.10.510.10">
    <property type="entry name" value="Transferase(Phosphotransferase) domain 1"/>
    <property type="match status" value="1"/>
</dbReference>
<gene>
    <name evidence="16" type="ORF">GSLYS_00002539001</name>
</gene>
<dbReference type="InterPro" id="IPR011009">
    <property type="entry name" value="Kinase-like_dom_sf"/>
</dbReference>
<dbReference type="GO" id="GO:0017002">
    <property type="term" value="F:activin receptor activity"/>
    <property type="evidence" value="ECO:0007669"/>
    <property type="project" value="TreeGrafter"/>
</dbReference>
<comment type="cofactor">
    <cofactor evidence="13">
        <name>Mg(2+)</name>
        <dbReference type="ChEBI" id="CHEBI:18420"/>
    </cofactor>
    <cofactor evidence="13">
        <name>Mn(2+)</name>
        <dbReference type="ChEBI" id="CHEBI:29035"/>
    </cofactor>
</comment>
<feature type="domain" description="Protein kinase" evidence="15">
    <location>
        <begin position="221"/>
        <end position="525"/>
    </location>
</feature>
<name>A0AAV2H7C3_LYMST</name>
<evidence type="ECO:0000256" key="9">
    <source>
        <dbReference type="ARBA" id="ARBA00022840"/>
    </source>
</evidence>
<feature type="transmembrane region" description="Helical" evidence="13">
    <location>
        <begin position="170"/>
        <end position="191"/>
    </location>
</feature>
<evidence type="ECO:0000256" key="5">
    <source>
        <dbReference type="ARBA" id="ARBA00022692"/>
    </source>
</evidence>
<dbReference type="InterPro" id="IPR000719">
    <property type="entry name" value="Prot_kinase_dom"/>
</dbReference>
<evidence type="ECO:0000259" key="15">
    <source>
        <dbReference type="PROSITE" id="PS50011"/>
    </source>
</evidence>
<dbReference type="PANTHER" id="PTHR23255">
    <property type="entry name" value="TRANSFORMING GROWTH FACTOR-BETA RECEPTOR TYPE I AND II"/>
    <property type="match status" value="1"/>
</dbReference>
<dbReference type="InterPro" id="IPR000333">
    <property type="entry name" value="TGFB_receptor"/>
</dbReference>
<keyword evidence="4 13" id="KW-0808">Transferase</keyword>
<comment type="caution">
    <text evidence="16">The sequence shown here is derived from an EMBL/GenBank/DDBJ whole genome shotgun (WGS) entry which is preliminary data.</text>
</comment>
<keyword evidence="13" id="KW-0464">Manganese</keyword>
<evidence type="ECO:0000256" key="14">
    <source>
        <dbReference type="SAM" id="SignalP"/>
    </source>
</evidence>
<dbReference type="EC" id="2.7.11.30" evidence="13"/>
<evidence type="ECO:0000256" key="7">
    <source>
        <dbReference type="ARBA" id="ARBA00022741"/>
    </source>
</evidence>
<evidence type="ECO:0000256" key="8">
    <source>
        <dbReference type="ARBA" id="ARBA00022777"/>
    </source>
</evidence>
<keyword evidence="10 13" id="KW-1133">Transmembrane helix</keyword>
<dbReference type="EMBL" id="CAXITT010000031">
    <property type="protein sequence ID" value="CAL1528369.1"/>
    <property type="molecule type" value="Genomic_DNA"/>
</dbReference>
<dbReference type="SUPFAM" id="SSF56112">
    <property type="entry name" value="Protein kinase-like (PK-like)"/>
    <property type="match status" value="1"/>
</dbReference>
<comment type="catalytic activity">
    <reaction evidence="13">
        <text>L-threonyl-[receptor-protein] + ATP = O-phospho-L-threonyl-[receptor-protein] + ADP + H(+)</text>
        <dbReference type="Rhea" id="RHEA:44880"/>
        <dbReference type="Rhea" id="RHEA-COMP:11024"/>
        <dbReference type="Rhea" id="RHEA-COMP:11025"/>
        <dbReference type="ChEBI" id="CHEBI:15378"/>
        <dbReference type="ChEBI" id="CHEBI:30013"/>
        <dbReference type="ChEBI" id="CHEBI:30616"/>
        <dbReference type="ChEBI" id="CHEBI:61977"/>
        <dbReference type="ChEBI" id="CHEBI:456216"/>
        <dbReference type="EC" id="2.7.11.30"/>
    </reaction>
</comment>
<feature type="chain" id="PRO_5043987924" description="Serine/threonine-protein kinase receptor" evidence="14">
    <location>
        <begin position="27"/>
        <end position="586"/>
    </location>
</feature>
<dbReference type="PROSITE" id="PS00108">
    <property type="entry name" value="PROTEIN_KINASE_ST"/>
    <property type="match status" value="1"/>
</dbReference>
<keyword evidence="5 13" id="KW-0812">Transmembrane</keyword>
<keyword evidence="8 13" id="KW-0418">Kinase</keyword>
<evidence type="ECO:0000256" key="6">
    <source>
        <dbReference type="ARBA" id="ARBA00022729"/>
    </source>
</evidence>
<dbReference type="GO" id="GO:0046872">
    <property type="term" value="F:metal ion binding"/>
    <property type="evidence" value="ECO:0007669"/>
    <property type="project" value="UniProtKB-KW"/>
</dbReference>
<keyword evidence="17" id="KW-1185">Reference proteome</keyword>
<evidence type="ECO:0000256" key="2">
    <source>
        <dbReference type="ARBA" id="ARBA00009605"/>
    </source>
</evidence>
<keyword evidence="9 13" id="KW-0067">ATP-binding</keyword>
<comment type="subcellular location">
    <subcellularLocation>
        <location evidence="1 13">Membrane</location>
        <topology evidence="1 13">Single-pass type I membrane protein</topology>
    </subcellularLocation>
</comment>
<evidence type="ECO:0000256" key="10">
    <source>
        <dbReference type="ARBA" id="ARBA00022989"/>
    </source>
</evidence>
<dbReference type="Pfam" id="PF00069">
    <property type="entry name" value="Pkinase"/>
    <property type="match status" value="1"/>
</dbReference>
<keyword evidence="13" id="KW-0479">Metal-binding</keyword>
<organism evidence="16 17">
    <name type="scientific">Lymnaea stagnalis</name>
    <name type="common">Great pond snail</name>
    <name type="synonym">Helix stagnalis</name>
    <dbReference type="NCBI Taxonomy" id="6523"/>
    <lineage>
        <taxon>Eukaryota</taxon>
        <taxon>Metazoa</taxon>
        <taxon>Spiralia</taxon>
        <taxon>Lophotrochozoa</taxon>
        <taxon>Mollusca</taxon>
        <taxon>Gastropoda</taxon>
        <taxon>Heterobranchia</taxon>
        <taxon>Euthyneura</taxon>
        <taxon>Panpulmonata</taxon>
        <taxon>Hygrophila</taxon>
        <taxon>Lymnaeoidea</taxon>
        <taxon>Lymnaeidae</taxon>
        <taxon>Lymnaea</taxon>
    </lineage>
</organism>
<dbReference type="PANTHER" id="PTHR23255:SF98">
    <property type="entry name" value="SERINE_THREONINE-PROTEIN KINASE RECEPTOR"/>
    <property type="match status" value="1"/>
</dbReference>
<dbReference type="InterPro" id="IPR045860">
    <property type="entry name" value="Snake_toxin-like_sf"/>
</dbReference>
<protein>
    <recommendedName>
        <fullName evidence="13">Serine/threonine-protein kinase receptor</fullName>
        <ecNumber evidence="13">2.7.11.30</ecNumber>
    </recommendedName>
</protein>
<evidence type="ECO:0000313" key="17">
    <source>
        <dbReference type="Proteomes" id="UP001497497"/>
    </source>
</evidence>
<dbReference type="Gene3D" id="2.10.60.10">
    <property type="entry name" value="CD59"/>
    <property type="match status" value="1"/>
</dbReference>
<dbReference type="PROSITE" id="PS50011">
    <property type="entry name" value="PROTEIN_KINASE_DOM"/>
    <property type="match status" value="1"/>
</dbReference>
<reference evidence="16 17" key="1">
    <citation type="submission" date="2024-04" db="EMBL/GenBank/DDBJ databases">
        <authorList>
            <consortium name="Genoscope - CEA"/>
            <person name="William W."/>
        </authorList>
    </citation>
    <scope>NUCLEOTIDE SEQUENCE [LARGE SCALE GENOMIC DNA]</scope>
</reference>
<dbReference type="InterPro" id="IPR008271">
    <property type="entry name" value="Ser/Thr_kinase_AS"/>
</dbReference>
<dbReference type="Proteomes" id="UP001497497">
    <property type="component" value="Unassembled WGS sequence"/>
</dbReference>
<evidence type="ECO:0000256" key="1">
    <source>
        <dbReference type="ARBA" id="ARBA00004479"/>
    </source>
</evidence>
<dbReference type="CDD" id="cd23615">
    <property type="entry name" value="TFP_LU_ECD_ACVR2"/>
    <property type="match status" value="1"/>
</dbReference>
<comment type="similarity">
    <text evidence="2 13">Belongs to the protein kinase superfamily. TKL Ser/Thr protein kinase family. TGFB receptor subfamily.</text>
</comment>
<dbReference type="AlphaFoldDB" id="A0AAV2H7C3"/>
<keyword evidence="12 13" id="KW-0675">Receptor</keyword>
<proteinExistence type="inferred from homology"/>
<dbReference type="GO" id="GO:0048185">
    <property type="term" value="F:activin binding"/>
    <property type="evidence" value="ECO:0007669"/>
    <property type="project" value="TreeGrafter"/>
</dbReference>
<keyword evidence="7 13" id="KW-0547">Nucleotide-binding</keyword>
<evidence type="ECO:0000256" key="4">
    <source>
        <dbReference type="ARBA" id="ARBA00022679"/>
    </source>
</evidence>
<dbReference type="GO" id="GO:0048179">
    <property type="term" value="C:activin receptor complex"/>
    <property type="evidence" value="ECO:0007669"/>
    <property type="project" value="TreeGrafter"/>
</dbReference>
<dbReference type="PRINTS" id="PR00653">
    <property type="entry name" value="ACTIVIN2R"/>
</dbReference>
<keyword evidence="6 14" id="KW-0732">Signal</keyword>
<evidence type="ECO:0000256" key="13">
    <source>
        <dbReference type="RuleBase" id="RU361271"/>
    </source>
</evidence>
<dbReference type="GO" id="GO:0005524">
    <property type="term" value="F:ATP binding"/>
    <property type="evidence" value="ECO:0007669"/>
    <property type="project" value="UniProtKB-UniRule"/>
</dbReference>
<evidence type="ECO:0000256" key="11">
    <source>
        <dbReference type="ARBA" id="ARBA00023136"/>
    </source>
</evidence>
<dbReference type="Gene3D" id="3.30.200.20">
    <property type="entry name" value="Phosphorylase Kinase, domain 1"/>
    <property type="match status" value="1"/>
</dbReference>
<dbReference type="GO" id="GO:0071363">
    <property type="term" value="P:cellular response to growth factor stimulus"/>
    <property type="evidence" value="ECO:0007669"/>
    <property type="project" value="TreeGrafter"/>
</dbReference>
<sequence>MMVSSNFNGIRMFLFVALVAIPLCCGKVHQGTVRCEKYDQNQCADDPKLCTITTEECANLTTSNKLTLDEPHNYMLCFASWLTVNNSQEPQLVKKGCWMNDDKCYHQKECVEDKFSAPVYFCCCDGDLCNKQFFHRPAKVDGKSLVDKATTEQGPDYWKKSGVEQLVKTVLYSIVPIIGVVILVITLFFMWRRHQRHMGHTQLPTVDPSLAPTPSQSSLNLQLLELKARGRYGSVWKAQLPEQYVAVKIFPLQDKQSWMAELDIYNLPQMKHDNILRFIASEKKEDNLTTELWLITEFHEKGSLCDFLKSNTITWAQLCHIGQTMTRGLAYLHDEIPSPNHLQAKPAIAHRDFKSKNVLLKQDLTACIADFGLALKFEPGKGFNETHPQLSSFDPNPFSCSQVGTRRYMAPEVLEGAICFNRDSFLRIDMYACGLIIWELMTRCTSIEGSMEEYRLPFEAEVGLQPTLEEMQTLVVTQKVRPALKLSWQKHPGLSKLIATVEECWDQDAEARLSAGCVLERLGQLSRSVNSGSGGLITDQSLPTSPLLAHQPFNTYTSSYVPNTAVIDIGGVRDTLAPTHPYFNSC</sequence>
<keyword evidence="11 13" id="KW-0472">Membrane</keyword>
<evidence type="ECO:0000256" key="12">
    <source>
        <dbReference type="ARBA" id="ARBA00023170"/>
    </source>
</evidence>
<evidence type="ECO:0000313" key="16">
    <source>
        <dbReference type="EMBL" id="CAL1528369.1"/>
    </source>
</evidence>
<dbReference type="CDD" id="cd14053">
    <property type="entry name" value="STKc_ACVR2"/>
    <property type="match status" value="1"/>
</dbReference>
<keyword evidence="13" id="KW-0460">Magnesium</keyword>